<dbReference type="InterPro" id="IPR040131">
    <property type="entry name" value="MnmG_N"/>
</dbReference>
<dbReference type="InterPro" id="IPR036188">
    <property type="entry name" value="FAD/NAD-bd_sf"/>
</dbReference>
<dbReference type="NCBIfam" id="TIGR00136">
    <property type="entry name" value="mnmG_gidA"/>
    <property type="match status" value="1"/>
</dbReference>
<keyword evidence="3" id="KW-0285">Flavoprotein</keyword>
<feature type="domain" description="MnmG N-terminal" evidence="5">
    <location>
        <begin position="7"/>
        <end position="367"/>
    </location>
</feature>
<accession>A0A0F8XB74</accession>
<evidence type="ECO:0000256" key="1">
    <source>
        <dbReference type="ARBA" id="ARBA00001974"/>
    </source>
</evidence>
<evidence type="ECO:0000313" key="6">
    <source>
        <dbReference type="EMBL" id="KKK66063.1"/>
    </source>
</evidence>
<dbReference type="InterPro" id="IPR002218">
    <property type="entry name" value="MnmG-rel"/>
</dbReference>
<keyword evidence="4" id="KW-0274">FAD</keyword>
<comment type="caution">
    <text evidence="6">The sequence shown here is derived from an EMBL/GenBank/DDBJ whole genome shotgun (WGS) entry which is preliminary data.</text>
</comment>
<feature type="non-terminal residue" evidence="6">
    <location>
        <position position="367"/>
    </location>
</feature>
<dbReference type="EMBL" id="LAZR01060259">
    <property type="protein sequence ID" value="KKK66063.1"/>
    <property type="molecule type" value="Genomic_DNA"/>
</dbReference>
<dbReference type="GO" id="GO:0030488">
    <property type="term" value="P:tRNA methylation"/>
    <property type="evidence" value="ECO:0007669"/>
    <property type="project" value="TreeGrafter"/>
</dbReference>
<dbReference type="PRINTS" id="PR00411">
    <property type="entry name" value="PNDRDTASEI"/>
</dbReference>
<comment type="similarity">
    <text evidence="2">Belongs to the MnmG family.</text>
</comment>
<dbReference type="Gene3D" id="2.40.30.260">
    <property type="match status" value="1"/>
</dbReference>
<reference evidence="6" key="1">
    <citation type="journal article" date="2015" name="Nature">
        <title>Complex archaea that bridge the gap between prokaryotes and eukaryotes.</title>
        <authorList>
            <person name="Spang A."/>
            <person name="Saw J.H."/>
            <person name="Jorgensen S.L."/>
            <person name="Zaremba-Niedzwiedzka K."/>
            <person name="Martijn J."/>
            <person name="Lind A.E."/>
            <person name="van Eijk R."/>
            <person name="Schleper C."/>
            <person name="Guy L."/>
            <person name="Ettema T.J."/>
        </authorList>
    </citation>
    <scope>NUCLEOTIDE SEQUENCE</scope>
</reference>
<gene>
    <name evidence="6" type="ORF">LCGC14_2967860</name>
</gene>
<organism evidence="6">
    <name type="scientific">marine sediment metagenome</name>
    <dbReference type="NCBI Taxonomy" id="412755"/>
    <lineage>
        <taxon>unclassified sequences</taxon>
        <taxon>metagenomes</taxon>
        <taxon>ecological metagenomes</taxon>
    </lineage>
</organism>
<dbReference type="GO" id="GO:0050660">
    <property type="term" value="F:flavin adenine dinucleotide binding"/>
    <property type="evidence" value="ECO:0007669"/>
    <property type="project" value="InterPro"/>
</dbReference>
<dbReference type="GO" id="GO:0005829">
    <property type="term" value="C:cytosol"/>
    <property type="evidence" value="ECO:0007669"/>
    <property type="project" value="TreeGrafter"/>
</dbReference>
<evidence type="ECO:0000256" key="4">
    <source>
        <dbReference type="ARBA" id="ARBA00022827"/>
    </source>
</evidence>
<dbReference type="Pfam" id="PF01134">
    <property type="entry name" value="GIDA"/>
    <property type="match status" value="1"/>
</dbReference>
<dbReference type="PROSITE" id="PS01280">
    <property type="entry name" value="GIDA_1"/>
    <property type="match status" value="1"/>
</dbReference>
<dbReference type="PANTHER" id="PTHR11806">
    <property type="entry name" value="GLUCOSE INHIBITED DIVISION PROTEIN A"/>
    <property type="match status" value="1"/>
</dbReference>
<dbReference type="GO" id="GO:0002098">
    <property type="term" value="P:tRNA wobble uridine modification"/>
    <property type="evidence" value="ECO:0007669"/>
    <property type="project" value="InterPro"/>
</dbReference>
<evidence type="ECO:0000256" key="3">
    <source>
        <dbReference type="ARBA" id="ARBA00022630"/>
    </source>
</evidence>
<protein>
    <recommendedName>
        <fullName evidence="5">MnmG N-terminal domain-containing protein</fullName>
    </recommendedName>
</protein>
<dbReference type="AlphaFoldDB" id="A0A0F8XB74"/>
<sequence length="367" mass="40642">MSNESYDVIVVGAGHAGCEAAQACARMGAHTLLITINMDTVAQMSCNPAIGGLAKGQLVREIDALGGQMARVIDRHGIQFRMLNTNKGPAVQALRAQADKKGYQFEMKHNVELQPGIALKQDTVSDVLTDGKKVCGVKTRRNNIYNAKCVILTTGTFLRGLIHIGRFTEHAGRIGELSSEELSLNLIRLGFGVGRFKTGTPARVNRKRIDFEALIKQEGDENPVPFSFSTERLENRAVPCYIAYTNPATHRIIRDNIHSAPLYSGQIKGVGPRYCPSIEDKVVRFSEKEKHQIFVEPEGLNTEEMYLNGVSSSLPEGIQRKFLRTIKGFEEIEIMIPGYAVEYDYVHPTQLKATLETKKIEGLYFAG</sequence>
<evidence type="ECO:0000256" key="2">
    <source>
        <dbReference type="ARBA" id="ARBA00007653"/>
    </source>
</evidence>
<dbReference type="InterPro" id="IPR004416">
    <property type="entry name" value="MnmG"/>
</dbReference>
<dbReference type="PANTHER" id="PTHR11806:SF0">
    <property type="entry name" value="PROTEIN MTO1 HOMOLOG, MITOCHONDRIAL"/>
    <property type="match status" value="1"/>
</dbReference>
<evidence type="ECO:0000259" key="5">
    <source>
        <dbReference type="Pfam" id="PF01134"/>
    </source>
</evidence>
<name>A0A0F8XB74_9ZZZZ</name>
<comment type="cofactor">
    <cofactor evidence="1">
        <name>FAD</name>
        <dbReference type="ChEBI" id="CHEBI:57692"/>
    </cofactor>
</comment>
<dbReference type="SUPFAM" id="SSF51905">
    <property type="entry name" value="FAD/NAD(P)-binding domain"/>
    <property type="match status" value="1"/>
</dbReference>
<dbReference type="InterPro" id="IPR020595">
    <property type="entry name" value="MnmG-rel_CS"/>
</dbReference>
<dbReference type="Gene3D" id="3.50.50.60">
    <property type="entry name" value="FAD/NAD(P)-binding domain"/>
    <property type="match status" value="1"/>
</dbReference>
<proteinExistence type="inferred from homology"/>